<dbReference type="AlphaFoldDB" id="A0A444U6B5"/>
<evidence type="ECO:0000256" key="2">
    <source>
        <dbReference type="SAM" id="MobiDB-lite"/>
    </source>
</evidence>
<feature type="compositionally biased region" description="Basic and acidic residues" evidence="2">
    <location>
        <begin position="211"/>
        <end position="247"/>
    </location>
</feature>
<feature type="compositionally biased region" description="Pro residues" evidence="2">
    <location>
        <begin position="473"/>
        <end position="492"/>
    </location>
</feature>
<protein>
    <submittedName>
        <fullName evidence="3">Zinc finger CCCH domain-containing protein 4</fullName>
    </submittedName>
</protein>
<dbReference type="GO" id="GO:0005634">
    <property type="term" value="C:nucleus"/>
    <property type="evidence" value="ECO:0007669"/>
    <property type="project" value="TreeGrafter"/>
</dbReference>
<feature type="region of interest" description="Disordered" evidence="2">
    <location>
        <begin position="599"/>
        <end position="809"/>
    </location>
</feature>
<evidence type="ECO:0000256" key="1">
    <source>
        <dbReference type="ARBA" id="ARBA00022737"/>
    </source>
</evidence>
<feature type="region of interest" description="Disordered" evidence="2">
    <location>
        <begin position="514"/>
        <end position="575"/>
    </location>
</feature>
<feature type="compositionally biased region" description="Acidic residues" evidence="2">
    <location>
        <begin position="156"/>
        <end position="177"/>
    </location>
</feature>
<organism evidence="3 4">
    <name type="scientific">Acipenser ruthenus</name>
    <name type="common">Sterlet sturgeon</name>
    <dbReference type="NCBI Taxonomy" id="7906"/>
    <lineage>
        <taxon>Eukaryota</taxon>
        <taxon>Metazoa</taxon>
        <taxon>Chordata</taxon>
        <taxon>Craniata</taxon>
        <taxon>Vertebrata</taxon>
        <taxon>Euteleostomi</taxon>
        <taxon>Actinopterygii</taxon>
        <taxon>Chondrostei</taxon>
        <taxon>Acipenseriformes</taxon>
        <taxon>Acipenseridae</taxon>
        <taxon>Acipenser</taxon>
    </lineage>
</organism>
<sequence>MGKCICREDHELEEGELEDDGGEVESPKAGEPQEKAGGRGRERERHGSGSEDDKSHRRKRKRRKEREKEKRRAKKRRKSKHKRHASSSDEHSEFSDESDYSPGEKGLRKYREYSPQYPPQALQPHPGYPPPPHGGPMPKKGGYMKLEKPGGYGGYDEYDEENYEGGEEEEMGDEDYDDFAKELNQYRKAKEGTGGNRGRGGKGRGKNQRGRYGEEDFDHMGDEEFDGYSKEMNHYRRNKDGPNRGRGDTANWYSSEEEDGGGSVTSILKTLRQQTQGGKLPNQPPPPHPTDTSPGGLNNPRLGTTNPAAAAAAATTAAATSRPADPRLSRDPRLTRTGETSQSDPPADPRLARHAPPPKPDPAPHHRAPSGPVDEEEGERVLRDKPVPIPSEPVLGQALRDPRSQLQQFSHIKKDIVLLKPNFSKSVLWSPEDLIPLPVPKQDFLPLPPGIPPVTAVDPRLNRAQQQREHTAPPIPPPPPPPPPPSIPPAQPEPAALPDFELLSRILKTVNAASGQAPLPQVQPPPSAPATLPAADKPVDPRIARKIAADPRLQNQKPTLKAAAETLSAGPTATPAAASAAAPGIVQLTQPAVPAIAPYDPRLLSAGGGGRGGATAGLGSSTTGQSNVLSSISLYDPRTQSTGSGVGSGASVAKSDTANGNPSSEPKAGEAGKQGKPKEPLFVRKSALDQPETEKASGSEPATDRYNSYNRPRPKPVAPPPSATPAAGITADGSAVTGVSNPESGQQPGVHNLPVSSVFGLKQAAKSGGTGSPFGGSSPAQPADSAEQDAASLKEVFKGFDPTASPFCQ</sequence>
<proteinExistence type="predicted"/>
<feature type="compositionally biased region" description="Pro residues" evidence="2">
    <location>
        <begin position="126"/>
        <end position="135"/>
    </location>
</feature>
<feature type="compositionally biased region" description="Acidic residues" evidence="2">
    <location>
        <begin position="11"/>
        <end position="23"/>
    </location>
</feature>
<evidence type="ECO:0000313" key="4">
    <source>
        <dbReference type="Proteomes" id="UP000289886"/>
    </source>
</evidence>
<dbReference type="EMBL" id="SCEB01215208">
    <property type="protein sequence ID" value="RXM30736.1"/>
    <property type="molecule type" value="Genomic_DNA"/>
</dbReference>
<feature type="region of interest" description="Disordered" evidence="2">
    <location>
        <begin position="1"/>
        <end position="406"/>
    </location>
</feature>
<feature type="compositionally biased region" description="Polar residues" evidence="2">
    <location>
        <begin position="264"/>
        <end position="276"/>
    </location>
</feature>
<feature type="compositionally biased region" description="Polar residues" evidence="2">
    <location>
        <begin position="654"/>
        <end position="664"/>
    </location>
</feature>
<feature type="compositionally biased region" description="Basic residues" evidence="2">
    <location>
        <begin position="199"/>
        <end position="209"/>
    </location>
</feature>
<comment type="caution">
    <text evidence="3">The sequence shown here is derived from an EMBL/GenBank/DDBJ whole genome shotgun (WGS) entry which is preliminary data.</text>
</comment>
<dbReference type="PANTHER" id="PTHR13119">
    <property type="entry name" value="ZINC FINGER CCCH DOMAIN-CONTAINING PROTEI"/>
    <property type="match status" value="1"/>
</dbReference>
<feature type="compositionally biased region" description="Basic and acidic residues" evidence="2">
    <location>
        <begin position="324"/>
        <end position="336"/>
    </location>
</feature>
<name>A0A444U6B5_ACIRT</name>
<evidence type="ECO:0000313" key="3">
    <source>
        <dbReference type="EMBL" id="RXM30736.1"/>
    </source>
</evidence>
<feature type="compositionally biased region" description="Basic and acidic residues" evidence="2">
    <location>
        <begin position="537"/>
        <end position="549"/>
    </location>
</feature>
<feature type="compositionally biased region" description="Basic and acidic residues" evidence="2">
    <location>
        <begin position="178"/>
        <end position="191"/>
    </location>
</feature>
<feature type="compositionally biased region" description="Low complexity" evidence="2">
    <location>
        <begin position="308"/>
        <end position="320"/>
    </location>
</feature>
<feature type="compositionally biased region" description="Polar residues" evidence="2">
    <location>
        <begin position="737"/>
        <end position="749"/>
    </location>
</feature>
<dbReference type="InterPro" id="IPR045124">
    <property type="entry name" value="Su(sable)-like"/>
</dbReference>
<keyword evidence="4" id="KW-1185">Reference proteome</keyword>
<gene>
    <name evidence="3" type="ORF">EOD39_7652</name>
</gene>
<feature type="region of interest" description="Disordered" evidence="2">
    <location>
        <begin position="443"/>
        <end position="501"/>
    </location>
</feature>
<keyword evidence="1" id="KW-0677">Repeat</keyword>
<feature type="compositionally biased region" description="Basic residues" evidence="2">
    <location>
        <begin position="56"/>
        <end position="85"/>
    </location>
</feature>
<dbReference type="GO" id="GO:0003723">
    <property type="term" value="F:RNA binding"/>
    <property type="evidence" value="ECO:0007669"/>
    <property type="project" value="InterPro"/>
</dbReference>
<dbReference type="PANTHER" id="PTHR13119:SF23">
    <property type="entry name" value="ZINC FINGER CCCH DOMAIN-CONTAINING PROTEIN 4"/>
    <property type="match status" value="1"/>
</dbReference>
<dbReference type="Proteomes" id="UP000289886">
    <property type="component" value="Unassembled WGS sequence"/>
</dbReference>
<feature type="compositionally biased region" description="Basic and acidic residues" evidence="2">
    <location>
        <begin position="1"/>
        <end position="10"/>
    </location>
</feature>
<reference evidence="3 4" key="1">
    <citation type="submission" date="2019-01" db="EMBL/GenBank/DDBJ databases">
        <title>Draft Genome and Complete Hox-Cluster Characterization of the Sterlet Sturgeon (Acipenser ruthenus).</title>
        <authorList>
            <person name="Wei Q."/>
        </authorList>
    </citation>
    <scope>NUCLEOTIDE SEQUENCE [LARGE SCALE GENOMIC DNA]</scope>
    <source>
        <strain evidence="3">WHYD16114868_AA</strain>
        <tissue evidence="3">Blood</tissue>
    </source>
</reference>
<dbReference type="GO" id="GO:0045892">
    <property type="term" value="P:negative regulation of DNA-templated transcription"/>
    <property type="evidence" value="ECO:0007669"/>
    <property type="project" value="InterPro"/>
</dbReference>
<feature type="compositionally biased region" description="Gly residues" evidence="2">
    <location>
        <begin position="606"/>
        <end position="616"/>
    </location>
</feature>
<accession>A0A444U6B5</accession>
<feature type="compositionally biased region" description="Basic and acidic residues" evidence="2">
    <location>
        <begin position="25"/>
        <end position="55"/>
    </location>
</feature>